<feature type="non-terminal residue" evidence="1">
    <location>
        <position position="1"/>
    </location>
</feature>
<gene>
    <name evidence="1" type="ORF">HAX54_011356</name>
</gene>
<proteinExistence type="predicted"/>
<protein>
    <submittedName>
        <fullName evidence="1">Uncharacterized protein</fullName>
    </submittedName>
</protein>
<dbReference type="Proteomes" id="UP000823775">
    <property type="component" value="Unassembled WGS sequence"/>
</dbReference>
<reference evidence="1 2" key="1">
    <citation type="journal article" date="2021" name="BMC Genomics">
        <title>Datura genome reveals duplications of psychoactive alkaloid biosynthetic genes and high mutation rate following tissue culture.</title>
        <authorList>
            <person name="Rajewski A."/>
            <person name="Carter-House D."/>
            <person name="Stajich J."/>
            <person name="Litt A."/>
        </authorList>
    </citation>
    <scope>NUCLEOTIDE SEQUENCE [LARGE SCALE GENOMIC DNA]</scope>
    <source>
        <strain evidence="1">AR-01</strain>
    </source>
</reference>
<sequence length="151" mass="16397">PLESCPNQKIDKLKGDLAGVTTIRRDLAEAKKDDAASKEINEVVESYAGGDTTRIDDDLYSCGGEYTPLDIGGAGGKYTPLLRKFDVKKILHTCWIEALTEAQGMTEASINKLISKRDIYSSSRISKPFTIVGVGPYPGGVPWLGPKEYSL</sequence>
<name>A0ABS8THU1_DATST</name>
<accession>A0ABS8THU1</accession>
<dbReference type="EMBL" id="JACEIK010001642">
    <property type="protein sequence ID" value="MCD7471074.1"/>
    <property type="molecule type" value="Genomic_DNA"/>
</dbReference>
<organism evidence="1 2">
    <name type="scientific">Datura stramonium</name>
    <name type="common">Jimsonweed</name>
    <name type="synonym">Common thornapple</name>
    <dbReference type="NCBI Taxonomy" id="4076"/>
    <lineage>
        <taxon>Eukaryota</taxon>
        <taxon>Viridiplantae</taxon>
        <taxon>Streptophyta</taxon>
        <taxon>Embryophyta</taxon>
        <taxon>Tracheophyta</taxon>
        <taxon>Spermatophyta</taxon>
        <taxon>Magnoliopsida</taxon>
        <taxon>eudicotyledons</taxon>
        <taxon>Gunneridae</taxon>
        <taxon>Pentapetalae</taxon>
        <taxon>asterids</taxon>
        <taxon>lamiids</taxon>
        <taxon>Solanales</taxon>
        <taxon>Solanaceae</taxon>
        <taxon>Solanoideae</taxon>
        <taxon>Datureae</taxon>
        <taxon>Datura</taxon>
    </lineage>
</organism>
<comment type="caution">
    <text evidence="1">The sequence shown here is derived from an EMBL/GenBank/DDBJ whole genome shotgun (WGS) entry which is preliminary data.</text>
</comment>
<evidence type="ECO:0000313" key="2">
    <source>
        <dbReference type="Proteomes" id="UP000823775"/>
    </source>
</evidence>
<evidence type="ECO:0000313" key="1">
    <source>
        <dbReference type="EMBL" id="MCD7471074.1"/>
    </source>
</evidence>
<keyword evidence="2" id="KW-1185">Reference proteome</keyword>